<dbReference type="InterPro" id="IPR016195">
    <property type="entry name" value="Pol/histidinol_Pase-like"/>
</dbReference>
<evidence type="ECO:0000313" key="1">
    <source>
        <dbReference type="EMBL" id="QQO08374.1"/>
    </source>
</evidence>
<dbReference type="NCBIfam" id="NF038032">
    <property type="entry name" value="CehA_McbA_metalo"/>
    <property type="match status" value="1"/>
</dbReference>
<dbReference type="Gene3D" id="3.20.20.140">
    <property type="entry name" value="Metal-dependent hydrolases"/>
    <property type="match status" value="1"/>
</dbReference>
<gene>
    <name evidence="1" type="ORF">JFL75_15755</name>
</gene>
<reference evidence="1" key="1">
    <citation type="submission" date="2021-01" db="EMBL/GenBank/DDBJ databases">
        <title>Description of Breznakiella homolactica.</title>
        <authorList>
            <person name="Song Y."/>
            <person name="Brune A."/>
        </authorList>
    </citation>
    <scope>NUCLEOTIDE SEQUENCE</scope>
    <source>
        <strain evidence="1">RmG30</strain>
    </source>
</reference>
<keyword evidence="2" id="KW-1185">Reference proteome</keyword>
<dbReference type="EMBL" id="CP067089">
    <property type="protein sequence ID" value="QQO08374.1"/>
    <property type="molecule type" value="Genomic_DNA"/>
</dbReference>
<dbReference type="PANTHER" id="PTHR42924">
    <property type="entry name" value="EXONUCLEASE"/>
    <property type="match status" value="1"/>
</dbReference>
<dbReference type="GO" id="GO:0035312">
    <property type="term" value="F:5'-3' DNA exonuclease activity"/>
    <property type="evidence" value="ECO:0007669"/>
    <property type="project" value="TreeGrafter"/>
</dbReference>
<accession>A0A7T8B8A5</accession>
<protein>
    <submittedName>
        <fullName evidence="1">CehA/McbA family metallohydrolase</fullName>
    </submittedName>
</protein>
<dbReference type="RefSeq" id="WP_215625680.1">
    <property type="nucleotide sequence ID" value="NZ_CP067089.2"/>
</dbReference>
<sequence length="498" mass="55344">MTSRILFHESYTLLHDGSDGAQSRRFLRIAFSVPRGCSGISVTVGRSSVFSAQIPVILFDSQGTIRLMRISEGTIGDTEDVSLVGIREAGPGGIPGPLPAGEWHLLLYKRRFSEDIPVTVDVSAAFETDGAGFSSSNIFPGNLTFAGDRYGNAPGWYSGELHVHSNESTGRTDVAEIYEAARRENLDFVALTDHFTAAHWLRIEELRRQGPPLFIQSMEVSGDFGHANVHGLRTWVNPLVDDNRELAEFLGLETPPSMEGIADEAHRQGGLFCINHPLSGLVAWRYHDFPLEKADLLEIWCLPDRETAFLYPTLWDGFLCRGIRLTGIGSSDSHHPTQEGPWKLGQIRNWVYAESLCREDILRGLKRGASYIAMGTSRLRFVCRSGGQEYGMGDTLELAPGQECTFTAELNTPCSGNLFIFTDGMIHDIIYFGSADFGETKTHSFSAGPEAVRNAVTGSSYFRIEFHEDLVKSQFYGMAHRDHRTMRLISNPIWIKKT</sequence>
<proteinExistence type="predicted"/>
<dbReference type="Proteomes" id="UP000595917">
    <property type="component" value="Chromosome"/>
</dbReference>
<dbReference type="GO" id="GO:0004534">
    <property type="term" value="F:5'-3' RNA exonuclease activity"/>
    <property type="evidence" value="ECO:0007669"/>
    <property type="project" value="TreeGrafter"/>
</dbReference>
<name>A0A7T8B8A5_9SPIR</name>
<dbReference type="InterPro" id="IPR052018">
    <property type="entry name" value="PHP_domain"/>
</dbReference>
<evidence type="ECO:0000313" key="2">
    <source>
        <dbReference type="Proteomes" id="UP000595917"/>
    </source>
</evidence>
<dbReference type="SUPFAM" id="SSF89550">
    <property type="entry name" value="PHP domain-like"/>
    <property type="match status" value="1"/>
</dbReference>
<dbReference type="KEGG" id="bhc:JFL75_15755"/>
<dbReference type="PANTHER" id="PTHR42924:SF3">
    <property type="entry name" value="POLYMERASE_HISTIDINOL PHOSPHATASE N-TERMINAL DOMAIN-CONTAINING PROTEIN"/>
    <property type="match status" value="1"/>
</dbReference>
<organism evidence="1 2">
    <name type="scientific">Breznakiella homolactica</name>
    <dbReference type="NCBI Taxonomy" id="2798577"/>
    <lineage>
        <taxon>Bacteria</taxon>
        <taxon>Pseudomonadati</taxon>
        <taxon>Spirochaetota</taxon>
        <taxon>Spirochaetia</taxon>
        <taxon>Spirochaetales</taxon>
        <taxon>Breznakiellaceae</taxon>
        <taxon>Breznakiella</taxon>
    </lineage>
</organism>
<dbReference type="AlphaFoldDB" id="A0A7T8B8A5"/>